<evidence type="ECO:0000313" key="2">
    <source>
        <dbReference type="EMBL" id="GDY76150.1"/>
    </source>
</evidence>
<organism evidence="1 4">
    <name type="scientific">Streptomyces avermitilis</name>
    <dbReference type="NCBI Taxonomy" id="33903"/>
    <lineage>
        <taxon>Bacteria</taxon>
        <taxon>Bacillati</taxon>
        <taxon>Actinomycetota</taxon>
        <taxon>Actinomycetes</taxon>
        <taxon>Kitasatosporales</taxon>
        <taxon>Streptomycetaceae</taxon>
        <taxon>Streptomyces</taxon>
    </lineage>
</organism>
<dbReference type="Proteomes" id="UP000299211">
    <property type="component" value="Unassembled WGS sequence"/>
</dbReference>
<name>A0A4D4LYJ7_STRAX</name>
<accession>A0A4D4LYJ7</accession>
<gene>
    <name evidence="1" type="ORF">SAV14893_031010</name>
    <name evidence="2" type="ORF">SAV31267_056350</name>
</gene>
<dbReference type="RefSeq" id="WP_010985176.1">
    <property type="nucleotide sequence ID" value="NZ_BAABTN010000080.1"/>
</dbReference>
<dbReference type="GeneID" id="41540810"/>
<evidence type="ECO:0000313" key="4">
    <source>
        <dbReference type="Proteomes" id="UP000302139"/>
    </source>
</evidence>
<comment type="caution">
    <text evidence="1">The sequence shown here is derived from an EMBL/GenBank/DDBJ whole genome shotgun (WGS) entry which is preliminary data.</text>
</comment>
<sequence>MADTGIDDLSKYESGTDPFTASELEAIARFRENLSGIPDIAFKGFDADEIRHLASEHGMGEARKMLHSFATDLLNGRWLAILSLKNDLPTGTDEPPRYSTPAARYVAHLTAQHLNACAKFEHAVTMWFLDLDTHLSSPLYLNRDGEE</sequence>
<reference evidence="2 3" key="1">
    <citation type="submission" date="2019-04" db="EMBL/GenBank/DDBJ databases">
        <title>Draft genome sequences of Streptomyces avermitilis ATCC 31267.</title>
        <authorList>
            <person name="Komaki H."/>
            <person name="Tamura T."/>
            <person name="Hosoyama A."/>
        </authorList>
    </citation>
    <scope>NUCLEOTIDE SEQUENCE [LARGE SCALE GENOMIC DNA]</scope>
    <source>
        <strain evidence="2 3">ATCC 31267</strain>
    </source>
</reference>
<evidence type="ECO:0000313" key="1">
    <source>
        <dbReference type="EMBL" id="GDY63708.1"/>
    </source>
</evidence>
<reference evidence="1 4" key="2">
    <citation type="submission" date="2019-04" db="EMBL/GenBank/DDBJ databases">
        <title>Draft genome sequences of Streptomyces avermitilis NBRC 14893.</title>
        <authorList>
            <person name="Komaki H."/>
            <person name="Tamura T."/>
            <person name="Hosoyama A."/>
        </authorList>
    </citation>
    <scope>NUCLEOTIDE SEQUENCE [LARGE SCALE GENOMIC DNA]</scope>
    <source>
        <strain evidence="1 4">NBRC 14893</strain>
    </source>
</reference>
<evidence type="ECO:0000313" key="3">
    <source>
        <dbReference type="Proteomes" id="UP000299211"/>
    </source>
</evidence>
<dbReference type="Proteomes" id="UP000302139">
    <property type="component" value="Unassembled WGS sequence"/>
</dbReference>
<dbReference type="EMBL" id="BJHX01000001">
    <property type="protein sequence ID" value="GDY63708.1"/>
    <property type="molecule type" value="Genomic_DNA"/>
</dbReference>
<protein>
    <submittedName>
        <fullName evidence="1">Uncharacterized protein</fullName>
    </submittedName>
</protein>
<proteinExistence type="predicted"/>
<dbReference type="AlphaFoldDB" id="A0A4D4LYJ7"/>
<dbReference type="EMBL" id="BJHY01000001">
    <property type="protein sequence ID" value="GDY76150.1"/>
    <property type="molecule type" value="Genomic_DNA"/>
</dbReference>